<dbReference type="EMBL" id="OU896718">
    <property type="protein sequence ID" value="CAG9815621.1"/>
    <property type="molecule type" value="Genomic_DNA"/>
</dbReference>
<evidence type="ECO:0000256" key="2">
    <source>
        <dbReference type="SAM" id="MobiDB-lite"/>
    </source>
</evidence>
<dbReference type="AlphaFoldDB" id="A0A9N9X153"/>
<feature type="compositionally biased region" description="Basic and acidic residues" evidence="2">
    <location>
        <begin position="313"/>
        <end position="325"/>
    </location>
</feature>
<feature type="region of interest" description="Disordered" evidence="2">
    <location>
        <begin position="92"/>
        <end position="150"/>
    </location>
</feature>
<dbReference type="InterPro" id="IPR045153">
    <property type="entry name" value="Est1/Ebs1-like"/>
</dbReference>
<dbReference type="InterPro" id="IPR018834">
    <property type="entry name" value="DNA/RNA-bd_Est1-type"/>
</dbReference>
<feature type="compositionally biased region" description="Basic and acidic residues" evidence="2">
    <location>
        <begin position="276"/>
        <end position="299"/>
    </location>
</feature>
<reference evidence="4" key="1">
    <citation type="submission" date="2022-01" db="EMBL/GenBank/DDBJ databases">
        <authorList>
            <person name="King R."/>
        </authorList>
    </citation>
    <scope>NUCLEOTIDE SEQUENCE</scope>
</reference>
<dbReference type="GO" id="GO:0005697">
    <property type="term" value="C:telomerase holoenzyme complex"/>
    <property type="evidence" value="ECO:0007669"/>
    <property type="project" value="TreeGrafter"/>
</dbReference>
<feature type="region of interest" description="Disordered" evidence="2">
    <location>
        <begin position="275"/>
        <end position="341"/>
    </location>
</feature>
<evidence type="ECO:0000259" key="3">
    <source>
        <dbReference type="Pfam" id="PF10373"/>
    </source>
</evidence>
<dbReference type="PANTHER" id="PTHR15696">
    <property type="entry name" value="SMG-7 SUPPRESSOR WITH MORPHOLOGICAL EFFECT ON GENITALIA PROTEIN 7"/>
    <property type="match status" value="1"/>
</dbReference>
<keyword evidence="5" id="KW-1185">Reference proteome</keyword>
<gene>
    <name evidence="4" type="ORF">PHAECO_LOCUS3081</name>
</gene>
<dbReference type="GO" id="GO:0000184">
    <property type="term" value="P:nuclear-transcribed mRNA catabolic process, nonsense-mediated decay"/>
    <property type="evidence" value="ECO:0007669"/>
    <property type="project" value="UniProtKB-KW"/>
</dbReference>
<dbReference type="Proteomes" id="UP001153737">
    <property type="component" value="Chromosome 12"/>
</dbReference>
<protein>
    <recommendedName>
        <fullName evidence="3">DNA/RNA-binding domain-containing protein</fullName>
    </recommendedName>
</protein>
<evidence type="ECO:0000313" key="4">
    <source>
        <dbReference type="EMBL" id="CAG9815621.1"/>
    </source>
</evidence>
<dbReference type="SUPFAM" id="SSF48452">
    <property type="entry name" value="TPR-like"/>
    <property type="match status" value="1"/>
</dbReference>
<organism evidence="4 5">
    <name type="scientific">Phaedon cochleariae</name>
    <name type="common">Mustard beetle</name>
    <dbReference type="NCBI Taxonomy" id="80249"/>
    <lineage>
        <taxon>Eukaryota</taxon>
        <taxon>Metazoa</taxon>
        <taxon>Ecdysozoa</taxon>
        <taxon>Arthropoda</taxon>
        <taxon>Hexapoda</taxon>
        <taxon>Insecta</taxon>
        <taxon>Pterygota</taxon>
        <taxon>Neoptera</taxon>
        <taxon>Endopterygota</taxon>
        <taxon>Coleoptera</taxon>
        <taxon>Polyphaga</taxon>
        <taxon>Cucujiformia</taxon>
        <taxon>Chrysomeloidea</taxon>
        <taxon>Chrysomelidae</taxon>
        <taxon>Chrysomelinae</taxon>
        <taxon>Chrysomelini</taxon>
        <taxon>Phaedon</taxon>
    </lineage>
</organism>
<evidence type="ECO:0000313" key="5">
    <source>
        <dbReference type="Proteomes" id="UP001153737"/>
    </source>
</evidence>
<accession>A0A9N9X153</accession>
<dbReference type="OrthoDB" id="2017974at2759"/>
<dbReference type="GO" id="GO:0070034">
    <property type="term" value="F:telomerase RNA binding"/>
    <property type="evidence" value="ECO:0007669"/>
    <property type="project" value="TreeGrafter"/>
</dbReference>
<dbReference type="GO" id="GO:0042162">
    <property type="term" value="F:telomeric DNA binding"/>
    <property type="evidence" value="ECO:0007669"/>
    <property type="project" value="TreeGrafter"/>
</dbReference>
<dbReference type="InterPro" id="IPR011990">
    <property type="entry name" value="TPR-like_helical_dom_sf"/>
</dbReference>
<sequence length="427" mass="47891">MQEKIQEVKGVARTLLLAPKVEMGSRDSSRDPPVGNWRDEMVKKVPEREAVAKNVEEMVKKGAERDAVTKSFEEIKNVDGVTKMAGVLVLPQQKTGGAAPKYPEQRKPPGPPKTLFDPNNPSKPILVKSSGSRAGVPGFSDRADADAPPPPRIYTADQFGNLLPKWYDEGSAEFQCCHHRELIRDVKRADCDLQAFLLYLIDEGTQYFEGLLPVLEETYKFKLTNFLKENNMASHKQPEMDGLAGLALVSAQKICLFLGDLGRYREEALTFSGVPKGEKKRREERLERQRSQMKRKESEEGLAGGGGRLPSSLRKETWVHPEGGRRCHRTTSAHTEHKDSDEEDLAGLTSVEVNKRFVISYLHVHGKLITNIGMESFQETAMQMLKEFRALLQHSPVPLPCNRFLQLLALNMFAIDSTQLKGKCLLI</sequence>
<name>A0A9N9X153_PHACE</name>
<reference evidence="4" key="2">
    <citation type="submission" date="2022-10" db="EMBL/GenBank/DDBJ databases">
        <authorList>
            <consortium name="ENA_rothamsted_submissions"/>
            <consortium name="culmorum"/>
            <person name="King R."/>
        </authorList>
    </citation>
    <scope>NUCLEOTIDE SEQUENCE</scope>
</reference>
<proteinExistence type="predicted"/>
<feature type="domain" description="DNA/RNA-binding" evidence="3">
    <location>
        <begin position="333"/>
        <end position="422"/>
    </location>
</feature>
<dbReference type="PANTHER" id="PTHR15696:SF0">
    <property type="entry name" value="TELOMERASE-BINDING PROTEIN EST1A"/>
    <property type="match status" value="1"/>
</dbReference>
<evidence type="ECO:0000256" key="1">
    <source>
        <dbReference type="ARBA" id="ARBA00023161"/>
    </source>
</evidence>
<keyword evidence="1" id="KW-0866">Nonsense-mediated mRNA decay</keyword>
<dbReference type="Pfam" id="PF10373">
    <property type="entry name" value="EST1_DNA_bind"/>
    <property type="match status" value="1"/>
</dbReference>